<dbReference type="Proteomes" id="UP001152484">
    <property type="component" value="Unassembled WGS sequence"/>
</dbReference>
<reference evidence="2" key="1">
    <citation type="submission" date="2022-07" db="EMBL/GenBank/DDBJ databases">
        <authorList>
            <person name="Macas J."/>
            <person name="Novak P."/>
            <person name="Neumann P."/>
        </authorList>
    </citation>
    <scope>NUCLEOTIDE SEQUENCE</scope>
</reference>
<dbReference type="GO" id="GO:0003723">
    <property type="term" value="F:RNA binding"/>
    <property type="evidence" value="ECO:0007669"/>
    <property type="project" value="InterPro"/>
</dbReference>
<feature type="domain" description="PORR" evidence="1">
    <location>
        <begin position="50"/>
        <end position="382"/>
    </location>
</feature>
<sequence>MKILRRLLVVGSGRSTSKSAISFGPFNFATQTRWMKPANTAQTRLENRTRDLKLDRLTANRRRLNLILNLHRLVSARKRGPFVAIQSLSKLAPQAGIKTLPAGAFIRKYPHIFEVFTHPAYHNRCFRFTQKFIALIREEEVMIAQLEQDSVTRIKKLLLMSVNGTLHLHSLRLIRDELGFPENFRESIIRKYNTDFKMVDLEVVELAVKDCERPYMAAKVEKWREKEYKEKWLSEFEVKYAFPINFPTGFKKEAGFKEKLNNWQRMSYVKPYEKTNIVNVRSCGGVERYEKRAVGIIHELLSLTVEKMVRVERLAHFRKDLGIEVNIRELLLNHPGIFYISTKGDSQMVYLREAYSSKGCLVEPNRIYNARRMLLEVLLMGSRNTRGLNLEREVQEKQTVIVKENENKSSMVDGDFVIPILEKC</sequence>
<keyword evidence="3" id="KW-1185">Reference proteome</keyword>
<proteinExistence type="predicted"/>
<dbReference type="PANTHER" id="PTHR31476:SF12">
    <property type="entry name" value="UBIQUITIN CARBOXYL-TERMINAL HYDROLASE FAMILY PROTEIN"/>
    <property type="match status" value="1"/>
</dbReference>
<dbReference type="EMBL" id="CAMAPE010000010">
    <property type="protein sequence ID" value="CAH9077797.1"/>
    <property type="molecule type" value="Genomic_DNA"/>
</dbReference>
<name>A0A9P0YWS5_CUSEU</name>
<dbReference type="OrthoDB" id="1551582at2759"/>
<gene>
    <name evidence="2" type="ORF">CEURO_LOCUS6450</name>
</gene>
<dbReference type="InterPro" id="IPR021099">
    <property type="entry name" value="PORR_domain"/>
</dbReference>
<comment type="caution">
    <text evidence="2">The sequence shown here is derived from an EMBL/GenBank/DDBJ whole genome shotgun (WGS) entry which is preliminary data.</text>
</comment>
<dbReference type="InterPro" id="IPR045040">
    <property type="entry name" value="PORR_fam"/>
</dbReference>
<protein>
    <recommendedName>
        <fullName evidence="1">PORR domain-containing protein</fullName>
    </recommendedName>
</protein>
<organism evidence="2 3">
    <name type="scientific">Cuscuta europaea</name>
    <name type="common">European dodder</name>
    <dbReference type="NCBI Taxonomy" id="41803"/>
    <lineage>
        <taxon>Eukaryota</taxon>
        <taxon>Viridiplantae</taxon>
        <taxon>Streptophyta</taxon>
        <taxon>Embryophyta</taxon>
        <taxon>Tracheophyta</taxon>
        <taxon>Spermatophyta</taxon>
        <taxon>Magnoliopsida</taxon>
        <taxon>eudicotyledons</taxon>
        <taxon>Gunneridae</taxon>
        <taxon>Pentapetalae</taxon>
        <taxon>asterids</taxon>
        <taxon>lamiids</taxon>
        <taxon>Solanales</taxon>
        <taxon>Convolvulaceae</taxon>
        <taxon>Cuscuteae</taxon>
        <taxon>Cuscuta</taxon>
        <taxon>Cuscuta subgen. Cuscuta</taxon>
    </lineage>
</organism>
<accession>A0A9P0YWS5</accession>
<evidence type="ECO:0000259" key="1">
    <source>
        <dbReference type="Pfam" id="PF11955"/>
    </source>
</evidence>
<dbReference type="Pfam" id="PF11955">
    <property type="entry name" value="PORR"/>
    <property type="match status" value="1"/>
</dbReference>
<evidence type="ECO:0000313" key="3">
    <source>
        <dbReference type="Proteomes" id="UP001152484"/>
    </source>
</evidence>
<evidence type="ECO:0000313" key="2">
    <source>
        <dbReference type="EMBL" id="CAH9077797.1"/>
    </source>
</evidence>
<dbReference type="AlphaFoldDB" id="A0A9P0YWS5"/>
<dbReference type="PANTHER" id="PTHR31476">
    <property type="entry name" value="PROTEIN WHAT'S THIS FACTOR 1 HOMOLOG, CHLOROPLASTIC"/>
    <property type="match status" value="1"/>
</dbReference>